<accession>A0A4Y6V355</accession>
<dbReference type="EMBL" id="CP041217">
    <property type="protein sequence ID" value="QDH23258.1"/>
    <property type="molecule type" value="Genomic_DNA"/>
</dbReference>
<evidence type="ECO:0000313" key="2">
    <source>
        <dbReference type="Proteomes" id="UP000316968"/>
    </source>
</evidence>
<dbReference type="OrthoDB" id="9820083at2"/>
<proteinExistence type="predicted"/>
<sequence>MNPNLQAESERLDNCRYLLDVEDNRIEVNEPPTLLKRDYPVRDRLTFQLLNPERASRLVFDNPAKLTAEQILNKLQAREPVSDTSYVRFFFPYGDGQGDFIDAQRGQLISFETESGDWSVAQGVVEDGFLSFVVSCYNRYVIETLFSVYFRCLNIQSYAPAGLTYVYADIRNVVGIENVIKVFPIQKTAAVPQINRFFGEPTTVGVAGPVRLNWQIRGADKGQLTPGEIDIFSLPAPGTDVALSRNMAYRLSITGSGSETDAWVNVYVQPPEIERLDYDPSTGLANWHSRYDNPLRLGLGNEWSAVEQSGSLQLALPVKPQLTLRADGRLYREAVGLNLQGLTLERPQRFRSRIRVYAGYVQSRWTWVTQGAATVSFEITEDGLLWHAASADASGTFEYVSDAPLPAARLVCTKSDGSTYPILRLEGEAAEWIV</sequence>
<dbReference type="RefSeq" id="WP_141449795.1">
    <property type="nucleotide sequence ID" value="NZ_CP041217.1"/>
</dbReference>
<name>A0A4Y6V355_SACBS</name>
<organism evidence="1 2">
    <name type="scientific">Saccharibacillus brassicae</name>
    <dbReference type="NCBI Taxonomy" id="2583377"/>
    <lineage>
        <taxon>Bacteria</taxon>
        <taxon>Bacillati</taxon>
        <taxon>Bacillota</taxon>
        <taxon>Bacilli</taxon>
        <taxon>Bacillales</taxon>
        <taxon>Paenibacillaceae</taxon>
        <taxon>Saccharibacillus</taxon>
    </lineage>
</organism>
<reference evidence="1 2" key="1">
    <citation type="submission" date="2019-06" db="EMBL/GenBank/DDBJ databases">
        <title>Saccharibacillus brassicae sp. nov., an endophytic bacterium isolated from Chinese cabbage seeds (Brassica pekinensis).</title>
        <authorList>
            <person name="Jiang L."/>
            <person name="Lee J."/>
            <person name="Kim S.W."/>
        </authorList>
    </citation>
    <scope>NUCLEOTIDE SEQUENCE [LARGE SCALE GENOMIC DNA]</scope>
    <source>
        <strain evidence="2">KCTC 43072 / ATSA2</strain>
    </source>
</reference>
<keyword evidence="2" id="KW-1185">Reference proteome</keyword>
<dbReference type="KEGG" id="saca:FFV09_21770"/>
<protein>
    <submittedName>
        <fullName evidence="1">Uncharacterized protein</fullName>
    </submittedName>
</protein>
<dbReference type="AlphaFoldDB" id="A0A4Y6V355"/>
<dbReference type="Proteomes" id="UP000316968">
    <property type="component" value="Chromosome"/>
</dbReference>
<evidence type="ECO:0000313" key="1">
    <source>
        <dbReference type="EMBL" id="QDH23258.1"/>
    </source>
</evidence>
<gene>
    <name evidence="1" type="ORF">FFV09_21770</name>
</gene>